<comment type="caution">
    <text evidence="9">The sequence shown here is derived from an EMBL/GenBank/DDBJ whole genome shotgun (WGS) entry which is preliminary data.</text>
</comment>
<dbReference type="InterPro" id="IPR003362">
    <property type="entry name" value="Bact_transf"/>
</dbReference>
<keyword evidence="5 7" id="KW-1133">Transmembrane helix</keyword>
<name>A0ABN1NH21_9PSEU</name>
<evidence type="ECO:0000256" key="4">
    <source>
        <dbReference type="ARBA" id="ARBA00022692"/>
    </source>
</evidence>
<feature type="transmembrane region" description="Helical" evidence="7">
    <location>
        <begin position="134"/>
        <end position="153"/>
    </location>
</feature>
<keyword evidence="3 9" id="KW-0808">Transferase</keyword>
<dbReference type="PANTHER" id="PTHR30576">
    <property type="entry name" value="COLANIC BIOSYNTHESIS UDP-GLUCOSE LIPID CARRIER TRANSFERASE"/>
    <property type="match status" value="1"/>
</dbReference>
<evidence type="ECO:0000256" key="2">
    <source>
        <dbReference type="ARBA" id="ARBA00006464"/>
    </source>
</evidence>
<proteinExistence type="inferred from homology"/>
<dbReference type="Pfam" id="PF02397">
    <property type="entry name" value="Bac_transf"/>
    <property type="match status" value="1"/>
</dbReference>
<sequence>MSSDAVEIGRSLDLPVRPASEPAPGPPHQQGEQRRARWLRWFRRAAIVSDLLAVVVSSALYSQWGSAPPGVVLVIGAVVFVLTAAALGIARAWDPLVLGHGSAEFSRLLRGFVGAAVVVALVSLASQLPAGRPWVFGVLPIAGAFATVGRLGLRWELHRRRRSGAAMSSVLAVGSEPAVEALVAQTRRAPHEGWVVTAACTPTGRAADGGELLAGVPVVGDLDAIAGLTRSGRFDAVSVAQAPGFTPRRLQQLAWDLEDTRTELVVEPGLMEVAGPRLHVASVDGLPLLRLTHPTFTGAARLLKGLIDRVAALLLLVITAPLLIVIAVAVRCDGGPVLFRQVRVGVRGREFKMIKFRSMVPNGEALRTQLLGQNEGAGPMFKMRSDPRVTRVGRILRRYSLDELPQLFNVLGGSMSLVGPRPPLPVEVAGYTPDARRRLLVKPGMTGLWQVSGRSDLSWEESLRLDLRYVENWTLALDARILLLTARAVLRGGGAY</sequence>
<dbReference type="EMBL" id="BAAAHP010000309">
    <property type="protein sequence ID" value="GAA0907445.1"/>
    <property type="molecule type" value="Genomic_DNA"/>
</dbReference>
<dbReference type="Proteomes" id="UP001499967">
    <property type="component" value="Unassembled WGS sequence"/>
</dbReference>
<dbReference type="InterPro" id="IPR017475">
    <property type="entry name" value="EPS_sugar_tfrase"/>
</dbReference>
<evidence type="ECO:0000256" key="3">
    <source>
        <dbReference type="ARBA" id="ARBA00022679"/>
    </source>
</evidence>
<evidence type="ECO:0000313" key="10">
    <source>
        <dbReference type="Proteomes" id="UP001499967"/>
    </source>
</evidence>
<keyword evidence="10" id="KW-1185">Reference proteome</keyword>
<dbReference type="NCBIfam" id="TIGR03025">
    <property type="entry name" value="EPS_sugtrans"/>
    <property type="match status" value="1"/>
</dbReference>
<evidence type="ECO:0000313" key="9">
    <source>
        <dbReference type="EMBL" id="GAA0907445.1"/>
    </source>
</evidence>
<evidence type="ECO:0000256" key="1">
    <source>
        <dbReference type="ARBA" id="ARBA00004141"/>
    </source>
</evidence>
<evidence type="ECO:0000256" key="5">
    <source>
        <dbReference type="ARBA" id="ARBA00022989"/>
    </source>
</evidence>
<feature type="transmembrane region" description="Helical" evidence="7">
    <location>
        <begin position="45"/>
        <end position="64"/>
    </location>
</feature>
<keyword evidence="4 7" id="KW-0812">Transmembrane</keyword>
<comment type="similarity">
    <text evidence="2">Belongs to the bacterial sugar transferase family.</text>
</comment>
<accession>A0ABN1NH21</accession>
<keyword evidence="6 7" id="KW-0472">Membrane</keyword>
<evidence type="ECO:0000256" key="6">
    <source>
        <dbReference type="ARBA" id="ARBA00023136"/>
    </source>
</evidence>
<evidence type="ECO:0000256" key="7">
    <source>
        <dbReference type="SAM" id="Phobius"/>
    </source>
</evidence>
<reference evidence="9 10" key="1">
    <citation type="journal article" date="2019" name="Int. J. Syst. Evol. Microbiol.">
        <title>The Global Catalogue of Microorganisms (GCM) 10K type strain sequencing project: providing services to taxonomists for standard genome sequencing and annotation.</title>
        <authorList>
            <consortium name="The Broad Institute Genomics Platform"/>
            <consortium name="The Broad Institute Genome Sequencing Center for Infectious Disease"/>
            <person name="Wu L."/>
            <person name="Ma J."/>
        </authorList>
    </citation>
    <scope>NUCLEOTIDE SEQUENCE [LARGE SCALE GENOMIC DNA]</scope>
    <source>
        <strain evidence="9 10">JCM 11117</strain>
    </source>
</reference>
<organism evidence="9 10">
    <name type="scientific">Pseudonocardia zijingensis</name>
    <dbReference type="NCBI Taxonomy" id="153376"/>
    <lineage>
        <taxon>Bacteria</taxon>
        <taxon>Bacillati</taxon>
        <taxon>Actinomycetota</taxon>
        <taxon>Actinomycetes</taxon>
        <taxon>Pseudonocardiales</taxon>
        <taxon>Pseudonocardiaceae</taxon>
        <taxon>Pseudonocardia</taxon>
    </lineage>
</organism>
<feature type="transmembrane region" description="Helical" evidence="7">
    <location>
        <begin position="310"/>
        <end position="330"/>
    </location>
</feature>
<protein>
    <submittedName>
        <fullName evidence="9">Sugar transferase</fullName>
    </submittedName>
</protein>
<dbReference type="PANTHER" id="PTHR30576:SF10">
    <property type="entry name" value="SLL5057 PROTEIN"/>
    <property type="match status" value="1"/>
</dbReference>
<feature type="transmembrane region" description="Helical" evidence="7">
    <location>
        <begin position="70"/>
        <end position="90"/>
    </location>
</feature>
<feature type="domain" description="Bacterial sugar transferase" evidence="8">
    <location>
        <begin position="304"/>
        <end position="490"/>
    </location>
</feature>
<evidence type="ECO:0000259" key="8">
    <source>
        <dbReference type="Pfam" id="PF02397"/>
    </source>
</evidence>
<gene>
    <name evidence="9" type="ORF">GCM10009559_76200</name>
</gene>
<feature type="transmembrane region" description="Helical" evidence="7">
    <location>
        <begin position="111"/>
        <end position="128"/>
    </location>
</feature>
<dbReference type="GO" id="GO:0016740">
    <property type="term" value="F:transferase activity"/>
    <property type="evidence" value="ECO:0007669"/>
    <property type="project" value="UniProtKB-KW"/>
</dbReference>
<comment type="subcellular location">
    <subcellularLocation>
        <location evidence="1">Membrane</location>
        <topology evidence="1">Multi-pass membrane protein</topology>
    </subcellularLocation>
</comment>